<protein>
    <recommendedName>
        <fullName evidence="2">Wbp11/ELF5/Saf1 N-terminal domain-containing protein</fullName>
    </recommendedName>
</protein>
<dbReference type="Pfam" id="PF09429">
    <property type="entry name" value="Wbp11"/>
    <property type="match status" value="1"/>
</dbReference>
<dbReference type="AlphaFoldDB" id="A0AAD5SIN3"/>
<feature type="region of interest" description="Disordered" evidence="1">
    <location>
        <begin position="394"/>
        <end position="472"/>
    </location>
</feature>
<dbReference type="Proteomes" id="UP001212841">
    <property type="component" value="Unassembled WGS sequence"/>
</dbReference>
<feature type="compositionally biased region" description="Basic residues" evidence="1">
    <location>
        <begin position="22"/>
        <end position="40"/>
    </location>
</feature>
<feature type="region of interest" description="Disordered" evidence="1">
    <location>
        <begin position="225"/>
        <end position="282"/>
    </location>
</feature>
<feature type="compositionally biased region" description="Low complexity" evidence="1">
    <location>
        <begin position="244"/>
        <end position="254"/>
    </location>
</feature>
<keyword evidence="4" id="KW-1185">Reference proteome</keyword>
<dbReference type="EMBL" id="JADGJD010000039">
    <property type="protein sequence ID" value="KAJ3056268.1"/>
    <property type="molecule type" value="Genomic_DNA"/>
</dbReference>
<feature type="compositionally biased region" description="Low complexity" evidence="1">
    <location>
        <begin position="144"/>
        <end position="154"/>
    </location>
</feature>
<dbReference type="GO" id="GO:0006396">
    <property type="term" value="P:RNA processing"/>
    <property type="evidence" value="ECO:0007669"/>
    <property type="project" value="InterPro"/>
</dbReference>
<feature type="domain" description="Wbp11/ELF5/Saf1 N-terminal" evidence="2">
    <location>
        <begin position="11"/>
        <end position="85"/>
    </location>
</feature>
<feature type="region of interest" description="Disordered" evidence="1">
    <location>
        <begin position="1"/>
        <end position="40"/>
    </location>
</feature>
<feature type="region of interest" description="Disordered" evidence="1">
    <location>
        <begin position="59"/>
        <end position="200"/>
    </location>
</feature>
<comment type="caution">
    <text evidence="3">The sequence shown here is derived from an EMBL/GenBank/DDBJ whole genome shotgun (WGS) entry which is preliminary data.</text>
</comment>
<evidence type="ECO:0000313" key="3">
    <source>
        <dbReference type="EMBL" id="KAJ3056268.1"/>
    </source>
</evidence>
<proteinExistence type="predicted"/>
<evidence type="ECO:0000256" key="1">
    <source>
        <dbReference type="SAM" id="MobiDB-lite"/>
    </source>
</evidence>
<dbReference type="PRINTS" id="PR01217">
    <property type="entry name" value="PRICHEXTENSN"/>
</dbReference>
<sequence>MGRKSGNTKGGRTVNPADAHRKQQRKRELKKNKAERKKARVVALAQKDVAKLTSEIDALKRAEATDPNARTKRQAAEQKLKKTIEARESLGLSALPQTKKDTSVKVEMKWYHPTFNPHGLKRSKGKDDEEEDKSEDEEDDSDMESGASGSESDGTNLMLKRTSAVQQLTHRAAASDEEDVDDKAEQSTLETTAAGQLSYQDLSFIPIPAGKSPFDEAQIYVTLELPEVRDHSQRKPKTPPPAPKEAAGGPGRPLQRPPNQQPPFMPRSPMPQYPYHPAGAPLPFFPGPPPGYGMPPPGMPPPPMMFQPPPMGYPPFPGPPGPFPPYAAAPITFPPPNSGFIPQNVAPTGPPPRPIQAAPVAAPAPVISAAPVVRNLQKELTTMLPPNLLRKKAAPARGGRTNVGPRAVGGGGRLTVNAAPDVGGGEDGNEDEDGGYGIHPSLLASGGPSAGVGGNAGNAAAKGQPKVKSGKDEYEEFMNQMKDLL</sequence>
<accession>A0AAD5SIN3</accession>
<gene>
    <name evidence="3" type="ORF">HK097_007480</name>
</gene>
<feature type="compositionally biased region" description="Basic and acidic residues" evidence="1">
    <location>
        <begin position="98"/>
        <end position="110"/>
    </location>
</feature>
<dbReference type="InterPro" id="IPR019007">
    <property type="entry name" value="Wbp11/ELF5/Saf1_N"/>
</dbReference>
<organism evidence="3 4">
    <name type="scientific">Rhizophlyctis rosea</name>
    <dbReference type="NCBI Taxonomy" id="64517"/>
    <lineage>
        <taxon>Eukaryota</taxon>
        <taxon>Fungi</taxon>
        <taxon>Fungi incertae sedis</taxon>
        <taxon>Chytridiomycota</taxon>
        <taxon>Chytridiomycota incertae sedis</taxon>
        <taxon>Chytridiomycetes</taxon>
        <taxon>Rhizophlyctidales</taxon>
        <taxon>Rhizophlyctidaceae</taxon>
        <taxon>Rhizophlyctis</taxon>
    </lineage>
</organism>
<feature type="compositionally biased region" description="Acidic residues" evidence="1">
    <location>
        <begin position="128"/>
        <end position="143"/>
    </location>
</feature>
<feature type="compositionally biased region" description="Pro residues" evidence="1">
    <location>
        <begin position="255"/>
        <end position="274"/>
    </location>
</feature>
<feature type="region of interest" description="Disordered" evidence="1">
    <location>
        <begin position="327"/>
        <end position="357"/>
    </location>
</feature>
<reference evidence="3" key="1">
    <citation type="submission" date="2020-05" db="EMBL/GenBank/DDBJ databases">
        <title>Phylogenomic resolution of chytrid fungi.</title>
        <authorList>
            <person name="Stajich J.E."/>
            <person name="Amses K."/>
            <person name="Simmons R."/>
            <person name="Seto K."/>
            <person name="Myers J."/>
            <person name="Bonds A."/>
            <person name="Quandt C.A."/>
            <person name="Barry K."/>
            <person name="Liu P."/>
            <person name="Grigoriev I."/>
            <person name="Longcore J.E."/>
            <person name="James T.Y."/>
        </authorList>
    </citation>
    <scope>NUCLEOTIDE SEQUENCE</scope>
    <source>
        <strain evidence="3">JEL0318</strain>
    </source>
</reference>
<feature type="compositionally biased region" description="Pro residues" evidence="1">
    <location>
        <begin position="327"/>
        <end position="337"/>
    </location>
</feature>
<feature type="compositionally biased region" description="Basic and acidic residues" evidence="1">
    <location>
        <begin position="74"/>
        <end position="88"/>
    </location>
</feature>
<name>A0AAD5SIN3_9FUNG</name>
<evidence type="ECO:0000259" key="2">
    <source>
        <dbReference type="Pfam" id="PF09429"/>
    </source>
</evidence>
<evidence type="ECO:0000313" key="4">
    <source>
        <dbReference type="Proteomes" id="UP001212841"/>
    </source>
</evidence>
<feature type="compositionally biased region" description="Polar residues" evidence="1">
    <location>
        <begin position="186"/>
        <end position="200"/>
    </location>
</feature>